<sequence>MNLPRLASIDVDGWMIDDGEVAHAAAPETYSIPSLADRLSIGPGDLAKIRFYIRVAEEDGQVFDHGERMWVQVTGRLDGWYRGELDNQPCCTDDIAPGLEVWFQARHVISILRSDESAKDSRVVG</sequence>
<name>A0A0G9H349_9GAMM</name>
<accession>A0A0G9H349</accession>
<dbReference type="RefSeq" id="WP_046971719.1">
    <property type="nucleotide sequence ID" value="NZ_JPLA01000024.1"/>
</dbReference>
<protein>
    <recommendedName>
        <fullName evidence="3">DUF2314 domain-containing protein</fullName>
    </recommendedName>
</protein>
<comment type="caution">
    <text evidence="1">The sequence shown here is derived from an EMBL/GenBank/DDBJ whole genome shotgun (WGS) entry which is preliminary data.</text>
</comment>
<gene>
    <name evidence="1" type="ORF">Y882_09995</name>
</gene>
<proteinExistence type="predicted"/>
<evidence type="ECO:0000313" key="2">
    <source>
        <dbReference type="Proteomes" id="UP000035481"/>
    </source>
</evidence>
<dbReference type="OrthoDB" id="1551270at2"/>
<evidence type="ECO:0008006" key="3">
    <source>
        <dbReference type="Google" id="ProtNLM"/>
    </source>
</evidence>
<dbReference type="AlphaFoldDB" id="A0A0G9H349"/>
<reference evidence="1 2" key="1">
    <citation type="journal article" date="2015" name="Antonie Van Leeuwenhoek">
        <title>A phylogenomic and molecular marker based taxonomic framework for the order Xanthomonadales: proposal to transfer the families Algiphilaceae and Solimonadaceae to the order Nevskiales ord. nov. and to create a new family within the order Xanthomonadales, the family Rhodanobacteraceae fam. nov., containing the genus Rhodanobacter and its closest relatives.</title>
        <authorList>
            <person name="Naushad S."/>
            <person name="Adeolu M."/>
            <person name="Wong S."/>
            <person name="Sohail M."/>
            <person name="Schellhorn H.E."/>
            <person name="Gupta R.S."/>
        </authorList>
    </citation>
    <scope>NUCLEOTIDE SEQUENCE [LARGE SCALE GENOMIC DNA]</scope>
    <source>
        <strain evidence="1 2">DSM 16301</strain>
    </source>
</reference>
<dbReference type="STRING" id="1440762.Y882_09995"/>
<dbReference type="Proteomes" id="UP000035481">
    <property type="component" value="Unassembled WGS sequence"/>
</dbReference>
<dbReference type="PATRIC" id="fig|1440762.4.peg.1492"/>
<dbReference type="EMBL" id="JPLA01000024">
    <property type="protein sequence ID" value="KLD63931.1"/>
    <property type="molecule type" value="Genomic_DNA"/>
</dbReference>
<evidence type="ECO:0000313" key="1">
    <source>
        <dbReference type="EMBL" id="KLD63931.1"/>
    </source>
</evidence>
<organism evidence="1 2">
    <name type="scientific">Dyella japonica DSM 16301</name>
    <dbReference type="NCBI Taxonomy" id="1440762"/>
    <lineage>
        <taxon>Bacteria</taxon>
        <taxon>Pseudomonadati</taxon>
        <taxon>Pseudomonadota</taxon>
        <taxon>Gammaproteobacteria</taxon>
        <taxon>Lysobacterales</taxon>
        <taxon>Rhodanobacteraceae</taxon>
        <taxon>Dyella</taxon>
    </lineage>
</organism>